<reference evidence="6" key="1">
    <citation type="submission" date="2021-06" db="EMBL/GenBank/DDBJ databases">
        <authorList>
            <person name="Hodson N. C."/>
            <person name="Mongue J. A."/>
            <person name="Jaron S. K."/>
        </authorList>
    </citation>
    <scope>NUCLEOTIDE SEQUENCE</scope>
</reference>
<evidence type="ECO:0000256" key="3">
    <source>
        <dbReference type="ARBA" id="ARBA00022771"/>
    </source>
</evidence>
<evidence type="ECO:0000313" key="6">
    <source>
        <dbReference type="EMBL" id="CAG7819296.1"/>
    </source>
</evidence>
<dbReference type="Proteomes" id="UP000708208">
    <property type="component" value="Unassembled WGS sequence"/>
</dbReference>
<dbReference type="GO" id="GO:0005634">
    <property type="term" value="C:nucleus"/>
    <property type="evidence" value="ECO:0007669"/>
    <property type="project" value="UniProtKB-SubCell"/>
</dbReference>
<gene>
    <name evidence="6" type="ORF">AFUS01_LOCUS29755</name>
</gene>
<evidence type="ECO:0000256" key="4">
    <source>
        <dbReference type="ARBA" id="ARBA00022833"/>
    </source>
</evidence>
<organism evidence="6 7">
    <name type="scientific">Allacma fusca</name>
    <dbReference type="NCBI Taxonomy" id="39272"/>
    <lineage>
        <taxon>Eukaryota</taxon>
        <taxon>Metazoa</taxon>
        <taxon>Ecdysozoa</taxon>
        <taxon>Arthropoda</taxon>
        <taxon>Hexapoda</taxon>
        <taxon>Collembola</taxon>
        <taxon>Symphypleona</taxon>
        <taxon>Sminthuridae</taxon>
        <taxon>Allacma</taxon>
    </lineage>
</organism>
<dbReference type="InterPro" id="IPR052035">
    <property type="entry name" value="ZnF_BED_domain_contain"/>
</dbReference>
<dbReference type="PANTHER" id="PTHR46481:SF10">
    <property type="entry name" value="ZINC FINGER BED DOMAIN-CONTAINING PROTEIN 39"/>
    <property type="match status" value="1"/>
</dbReference>
<proteinExistence type="predicted"/>
<keyword evidence="2" id="KW-0479">Metal-binding</keyword>
<keyword evidence="5" id="KW-0539">Nucleus</keyword>
<comment type="subcellular location">
    <subcellularLocation>
        <location evidence="1">Nucleus</location>
    </subcellularLocation>
</comment>
<name>A0A8J2P946_9HEXA</name>
<feature type="non-terminal residue" evidence="6">
    <location>
        <position position="138"/>
    </location>
</feature>
<sequence>MPTPREQITNDSFRKQLVKLTVRTVQPFNLVENPAFEDFIDFVGNLNTELKLPSRKTLKKDFNAMYEEEKERLKFAINTNDSKIALIIDRWTSSNQHSFLGIIAQWISKDWEIIRVPLDLTLMEGSHSGKNIAETVER</sequence>
<dbReference type="OrthoDB" id="1607513at2759"/>
<dbReference type="AlphaFoldDB" id="A0A8J2P946"/>
<evidence type="ECO:0000313" key="7">
    <source>
        <dbReference type="Proteomes" id="UP000708208"/>
    </source>
</evidence>
<evidence type="ECO:0000256" key="2">
    <source>
        <dbReference type="ARBA" id="ARBA00022723"/>
    </source>
</evidence>
<dbReference type="EMBL" id="CAJVCH010445566">
    <property type="protein sequence ID" value="CAG7819296.1"/>
    <property type="molecule type" value="Genomic_DNA"/>
</dbReference>
<accession>A0A8J2P946</accession>
<dbReference type="GO" id="GO:0008270">
    <property type="term" value="F:zinc ion binding"/>
    <property type="evidence" value="ECO:0007669"/>
    <property type="project" value="UniProtKB-KW"/>
</dbReference>
<dbReference type="PANTHER" id="PTHR46481">
    <property type="entry name" value="ZINC FINGER BED DOMAIN-CONTAINING PROTEIN 4"/>
    <property type="match status" value="1"/>
</dbReference>
<keyword evidence="4" id="KW-0862">Zinc</keyword>
<evidence type="ECO:0000256" key="1">
    <source>
        <dbReference type="ARBA" id="ARBA00004123"/>
    </source>
</evidence>
<evidence type="ECO:0000256" key="5">
    <source>
        <dbReference type="ARBA" id="ARBA00023242"/>
    </source>
</evidence>
<comment type="caution">
    <text evidence="6">The sequence shown here is derived from an EMBL/GenBank/DDBJ whole genome shotgun (WGS) entry which is preliminary data.</text>
</comment>
<keyword evidence="3" id="KW-0863">Zinc-finger</keyword>
<protein>
    <submittedName>
        <fullName evidence="6">Uncharacterized protein</fullName>
    </submittedName>
</protein>
<keyword evidence="7" id="KW-1185">Reference proteome</keyword>